<organism evidence="5 6">
    <name type="scientific">Aspergillus niger ATCC 13496</name>
    <dbReference type="NCBI Taxonomy" id="1353008"/>
    <lineage>
        <taxon>Eukaryota</taxon>
        <taxon>Fungi</taxon>
        <taxon>Dikarya</taxon>
        <taxon>Ascomycota</taxon>
        <taxon>Pezizomycotina</taxon>
        <taxon>Eurotiomycetes</taxon>
        <taxon>Eurotiomycetidae</taxon>
        <taxon>Eurotiales</taxon>
        <taxon>Aspergillaceae</taxon>
        <taxon>Aspergillus</taxon>
        <taxon>Aspergillus subgen. Circumdati</taxon>
    </lineage>
</organism>
<dbReference type="PANTHER" id="PTHR10730:SF53">
    <property type="entry name" value="GLYCOSYLTRANSFERASE 25 FAMILY MEMBER"/>
    <property type="match status" value="1"/>
</dbReference>
<dbReference type="VEuPathDB" id="FungiDB:M747DRAFT_286319"/>
<name>A0A370BML9_ASPNG</name>
<keyword evidence="4" id="KW-0472">Membrane</keyword>
<protein>
    <recommendedName>
        <fullName evidence="7">LPS glycosyltransferase</fullName>
    </recommendedName>
</protein>
<proteinExistence type="inferred from homology"/>
<dbReference type="Proteomes" id="UP000253845">
    <property type="component" value="Unassembled WGS sequence"/>
</dbReference>
<evidence type="ECO:0008006" key="7">
    <source>
        <dbReference type="Google" id="ProtNLM"/>
    </source>
</evidence>
<accession>A0A370BML9</accession>
<keyword evidence="4" id="KW-0812">Transmembrane</keyword>
<dbReference type="EMBL" id="KZ851936">
    <property type="protein sequence ID" value="RDH16727.1"/>
    <property type="molecule type" value="Genomic_DNA"/>
</dbReference>
<reference evidence="5 6" key="1">
    <citation type="submission" date="2018-07" db="EMBL/GenBank/DDBJ databases">
        <title>Section-level genome sequencing of Aspergillus section Nigri to investigate inter- and intra-species variation.</title>
        <authorList>
            <consortium name="DOE Joint Genome Institute"/>
            <person name="Vesth T.C."/>
            <person name="Nybo J.L."/>
            <person name="Theobald S."/>
            <person name="Frisvad J.C."/>
            <person name="Larsen T.O."/>
            <person name="Nielsen K.F."/>
            <person name="Hoof J.B."/>
            <person name="Brandl J."/>
            <person name="Salamov A."/>
            <person name="Riley R."/>
            <person name="Gladden J.M."/>
            <person name="Phatale P."/>
            <person name="Nielsen M.T."/>
            <person name="Lyhne E.K."/>
            <person name="Kogle M.E."/>
            <person name="Strasser K."/>
            <person name="McDonnell E."/>
            <person name="Barry K."/>
            <person name="Clum A."/>
            <person name="Chen C."/>
            <person name="Nolan M."/>
            <person name="Sandor L."/>
            <person name="Kuo A."/>
            <person name="Lipzen A."/>
            <person name="Hainaut M."/>
            <person name="Drula E."/>
            <person name="Tsang A."/>
            <person name="Magnuson J.K."/>
            <person name="Henrissat B."/>
            <person name="Wiebenga A."/>
            <person name="Simmons B.A."/>
            <person name="Makela M.R."/>
            <person name="De vries R.P."/>
            <person name="Grigoriev I.V."/>
            <person name="Mortensen U.H."/>
            <person name="Baker S.E."/>
            <person name="Andersen M.R."/>
        </authorList>
    </citation>
    <scope>NUCLEOTIDE SEQUENCE [LARGE SCALE GENOMIC DNA]</scope>
    <source>
        <strain evidence="5 6">ATCC 13496</strain>
    </source>
</reference>
<evidence type="ECO:0000313" key="6">
    <source>
        <dbReference type="Proteomes" id="UP000253845"/>
    </source>
</evidence>
<dbReference type="InterPro" id="IPR050757">
    <property type="entry name" value="Collagen_mod_GT25"/>
</dbReference>
<dbReference type="GO" id="GO:0016740">
    <property type="term" value="F:transferase activity"/>
    <property type="evidence" value="ECO:0007669"/>
    <property type="project" value="UniProtKB-KW"/>
</dbReference>
<sequence length="420" mass="46744">MTVTDTLNLSYYWEFPSNQRLRLLYLLLISVSIVSLFLRGALTYSPHQTQNREGWGPTTSLLDEHSSLQAVENRTLGFQNVLCINLPSRTDKRDAITLGSSVTDFHVDWIEGVSAEDMDLKAYPPHYGEPGRPIMIPGEVGNWRAHLNAMRRIVSDRLTTALIIEDDSDWDVTLKIQLHEFALASQSLQKARKVKAPKIFRHRTPNTAPNSPYGDEWGILWLGHCGMTCRQDAPYYKRSNDSTALPVDSLPPYWSGRASPNTRIICQTRYVICTGAYAVSYNAAQKIIAALSVLPSDEIFPPGTSSIFDVSLGRLCENGYLTCYSSFPSLIGNWRPAGSPSRNSDIQIVQNSEGEYQEAVSSGIAQSTMLNLDKLLEGTHGTDPAIHHSVAPEANLYDKRPHLGGGLYVLDNDTMIERKV</sequence>
<comment type="similarity">
    <text evidence="1">Belongs to the glycosyltransferase 25 family.</text>
</comment>
<evidence type="ECO:0000256" key="2">
    <source>
        <dbReference type="ARBA" id="ARBA00022676"/>
    </source>
</evidence>
<feature type="transmembrane region" description="Helical" evidence="4">
    <location>
        <begin position="23"/>
        <end position="42"/>
    </location>
</feature>
<evidence type="ECO:0000256" key="4">
    <source>
        <dbReference type="SAM" id="Phobius"/>
    </source>
</evidence>
<evidence type="ECO:0000313" key="5">
    <source>
        <dbReference type="EMBL" id="RDH16727.1"/>
    </source>
</evidence>
<gene>
    <name evidence="5" type="ORF">M747DRAFT_286319</name>
</gene>
<dbReference type="PANTHER" id="PTHR10730">
    <property type="entry name" value="PROCOLLAGEN-LYSINE,2-OXOGLUTARATE 5-DIOXYGENASE/GLYCOSYLTRANSFERASE 25 FAMILY MEMBER"/>
    <property type="match status" value="1"/>
</dbReference>
<dbReference type="AlphaFoldDB" id="A0A370BML9"/>
<keyword evidence="3" id="KW-0808">Transferase</keyword>
<keyword evidence="2" id="KW-0328">Glycosyltransferase</keyword>
<evidence type="ECO:0000256" key="1">
    <source>
        <dbReference type="ARBA" id="ARBA00006721"/>
    </source>
</evidence>
<evidence type="ECO:0000256" key="3">
    <source>
        <dbReference type="ARBA" id="ARBA00022679"/>
    </source>
</evidence>
<dbReference type="InterPro" id="IPR002654">
    <property type="entry name" value="Glyco_trans_25"/>
</dbReference>
<keyword evidence="4" id="KW-1133">Transmembrane helix</keyword>
<dbReference type="CDD" id="cd06532">
    <property type="entry name" value="Glyco_transf_25"/>
    <property type="match status" value="1"/>
</dbReference>